<keyword evidence="3" id="KW-1185">Reference proteome</keyword>
<accession>A0A0C1DEE3</accession>
<sequence>MKSKSQLIIIVLGVLSLCLGVWQMMQTATMILSPWFLILFYSFITICVSFVLGYLLKKILKSTWYNVTFASMFIMLACITFYVTQYKSTYEIVVPNNYTGEVKLFLSNEDGNDFIINQYGIGYIDENTFKDGFNPKVIKKNVDITKQIKQYNRGAFATTQKSKYSYEYLSFSVSGKVEDIDERDISELIKIKAVDTNRLYRKH</sequence>
<dbReference type="OrthoDB" id="1261786at2"/>
<name>A0A0C1DEE3_9SPHI</name>
<comment type="caution">
    <text evidence="2">The sequence shown here is derived from an EMBL/GenBank/DDBJ whole genome shotgun (WGS) entry which is preliminary data.</text>
</comment>
<evidence type="ECO:0000256" key="1">
    <source>
        <dbReference type="SAM" id="Phobius"/>
    </source>
</evidence>
<protein>
    <submittedName>
        <fullName evidence="2">Uncharacterized protein</fullName>
    </submittedName>
</protein>
<gene>
    <name evidence="2" type="ORF">OC25_16670</name>
</gene>
<keyword evidence="1" id="KW-0812">Transmembrane</keyword>
<dbReference type="RefSeq" id="WP_039478344.1">
    <property type="nucleotide sequence ID" value="NZ_JSYN01000020.1"/>
</dbReference>
<keyword evidence="1" id="KW-1133">Transmembrane helix</keyword>
<dbReference type="AlphaFoldDB" id="A0A0C1DEE3"/>
<feature type="transmembrane region" description="Helical" evidence="1">
    <location>
        <begin position="7"/>
        <end position="25"/>
    </location>
</feature>
<dbReference type="Proteomes" id="UP000031246">
    <property type="component" value="Unassembled WGS sequence"/>
</dbReference>
<feature type="transmembrane region" description="Helical" evidence="1">
    <location>
        <begin position="31"/>
        <end position="56"/>
    </location>
</feature>
<organism evidence="2 3">
    <name type="scientific">Pedobacter kyungheensis</name>
    <dbReference type="NCBI Taxonomy" id="1069985"/>
    <lineage>
        <taxon>Bacteria</taxon>
        <taxon>Pseudomonadati</taxon>
        <taxon>Bacteroidota</taxon>
        <taxon>Sphingobacteriia</taxon>
        <taxon>Sphingobacteriales</taxon>
        <taxon>Sphingobacteriaceae</taxon>
        <taxon>Pedobacter</taxon>
    </lineage>
</organism>
<keyword evidence="1" id="KW-0472">Membrane</keyword>
<evidence type="ECO:0000313" key="3">
    <source>
        <dbReference type="Proteomes" id="UP000031246"/>
    </source>
</evidence>
<proteinExistence type="predicted"/>
<dbReference type="EMBL" id="JSYN01000020">
    <property type="protein sequence ID" value="KIA92320.1"/>
    <property type="molecule type" value="Genomic_DNA"/>
</dbReference>
<reference evidence="2 3" key="1">
    <citation type="submission" date="2014-10" db="EMBL/GenBank/DDBJ databases">
        <title>Pedobacter Kyungheensis.</title>
        <authorList>
            <person name="Anderson B.M."/>
            <person name="Newman J.D."/>
        </authorList>
    </citation>
    <scope>NUCLEOTIDE SEQUENCE [LARGE SCALE GENOMIC DNA]</scope>
    <source>
        <strain evidence="2 3">KACC 16221</strain>
    </source>
</reference>
<feature type="transmembrane region" description="Helical" evidence="1">
    <location>
        <begin position="63"/>
        <end position="83"/>
    </location>
</feature>
<evidence type="ECO:0000313" key="2">
    <source>
        <dbReference type="EMBL" id="KIA92320.1"/>
    </source>
</evidence>